<comment type="similarity">
    <text evidence="7">Belongs to the GAR1 family.</text>
</comment>
<feature type="region of interest" description="Disordered" evidence="8">
    <location>
        <begin position="211"/>
        <end position="276"/>
    </location>
</feature>
<accession>A0A7R9KSZ0</accession>
<feature type="region of interest" description="Disordered" evidence="8">
    <location>
        <begin position="1"/>
        <end position="87"/>
    </location>
</feature>
<evidence type="ECO:0000256" key="3">
    <source>
        <dbReference type="ARBA" id="ARBA00022552"/>
    </source>
</evidence>
<feature type="compositionally biased region" description="Low complexity" evidence="8">
    <location>
        <begin position="40"/>
        <end position="51"/>
    </location>
</feature>
<organism evidence="9">
    <name type="scientific">Medioppia subpectinata</name>
    <dbReference type="NCBI Taxonomy" id="1979941"/>
    <lineage>
        <taxon>Eukaryota</taxon>
        <taxon>Metazoa</taxon>
        <taxon>Ecdysozoa</taxon>
        <taxon>Arthropoda</taxon>
        <taxon>Chelicerata</taxon>
        <taxon>Arachnida</taxon>
        <taxon>Acari</taxon>
        <taxon>Acariformes</taxon>
        <taxon>Sarcoptiformes</taxon>
        <taxon>Oribatida</taxon>
        <taxon>Brachypylina</taxon>
        <taxon>Oppioidea</taxon>
        <taxon>Oppiidae</taxon>
        <taxon>Medioppia</taxon>
    </lineage>
</organism>
<dbReference type="Pfam" id="PF04410">
    <property type="entry name" value="Gar1"/>
    <property type="match status" value="1"/>
</dbReference>
<protein>
    <recommendedName>
        <fullName evidence="7">H/ACA ribonucleoprotein complex subunit</fullName>
    </recommendedName>
</protein>
<dbReference type="GO" id="GO:0005730">
    <property type="term" value="C:nucleolus"/>
    <property type="evidence" value="ECO:0007669"/>
    <property type="project" value="UniProtKB-SubCell"/>
</dbReference>
<dbReference type="Gene3D" id="2.40.10.230">
    <property type="entry name" value="Probable tRNA pseudouridine synthase domain"/>
    <property type="match status" value="1"/>
</dbReference>
<keyword evidence="2 7" id="KW-0690">Ribosome biogenesis</keyword>
<dbReference type="Proteomes" id="UP000759131">
    <property type="component" value="Unassembled WGS sequence"/>
</dbReference>
<evidence type="ECO:0000256" key="4">
    <source>
        <dbReference type="ARBA" id="ARBA00022553"/>
    </source>
</evidence>
<dbReference type="AlphaFoldDB" id="A0A7R9KSZ0"/>
<feature type="compositionally biased region" description="Basic residues" evidence="8">
    <location>
        <begin position="239"/>
        <end position="248"/>
    </location>
</feature>
<evidence type="ECO:0000256" key="1">
    <source>
        <dbReference type="ARBA" id="ARBA00009801"/>
    </source>
</evidence>
<dbReference type="GO" id="GO:0006364">
    <property type="term" value="P:rRNA processing"/>
    <property type="evidence" value="ECO:0007669"/>
    <property type="project" value="UniProtKB-KW"/>
</dbReference>
<sequence>MVSLMSSDALRQIQSQYASDSDDSQDSDNNGEEVPGIGPEDQSSSSDWSLSSDEEPNEATDDSKRVVKPIIEDKDKRKDKKTKKWPKTKGELSLEDLPPIEKLSISVGVEELSQLGSVTSIVDQLVVIQSFRLMPALDLDSVLFLKDGQPLGQVFDVFGPVVEPRYAVRFDTNEEITARHISVGTPVYFATEHQKPVTSFVFAEQLRQMKGSDASWKDNNEPPDEVVEYSDDETERRDKQKHRAKRSHHESNGALVVNQYGYQVPPNTPNNPYSQSMADNIYKRVIQEV</sequence>
<evidence type="ECO:0000313" key="9">
    <source>
        <dbReference type="EMBL" id="CAD7627432.1"/>
    </source>
</evidence>
<dbReference type="InterPro" id="IPR009000">
    <property type="entry name" value="Transl_B-barrel_sf"/>
</dbReference>
<feature type="compositionally biased region" description="Basic and acidic residues" evidence="8">
    <location>
        <begin position="61"/>
        <end position="76"/>
    </location>
</feature>
<keyword evidence="4" id="KW-0597">Phosphoprotein</keyword>
<dbReference type="EMBL" id="CAJPIZ010004723">
    <property type="protein sequence ID" value="CAG2107862.1"/>
    <property type="molecule type" value="Genomic_DNA"/>
</dbReference>
<evidence type="ECO:0000256" key="6">
    <source>
        <dbReference type="ARBA" id="ARBA00023242"/>
    </source>
</evidence>
<dbReference type="SUPFAM" id="SSF50447">
    <property type="entry name" value="Translation proteins"/>
    <property type="match status" value="1"/>
</dbReference>
<gene>
    <name evidence="9" type="ORF">OSB1V03_LOCUS7859</name>
</gene>
<dbReference type="GO" id="GO:0043489">
    <property type="term" value="P:RNA stabilization"/>
    <property type="evidence" value="ECO:0007669"/>
    <property type="project" value="UniProtKB-ARBA"/>
</dbReference>
<dbReference type="FunFam" id="2.40.10.230:FF:000002">
    <property type="entry name" value="H/ACA ribonucleoprotein complex non-core subunit NAF1"/>
    <property type="match status" value="1"/>
</dbReference>
<dbReference type="OrthoDB" id="21550at2759"/>
<name>A0A7R9KSZ0_9ACAR</name>
<keyword evidence="3 7" id="KW-0698">rRNA processing</keyword>
<feature type="compositionally biased region" description="Acidic residues" evidence="8">
    <location>
        <begin position="20"/>
        <end position="31"/>
    </location>
</feature>
<evidence type="ECO:0000256" key="8">
    <source>
        <dbReference type="SAM" id="MobiDB-lite"/>
    </source>
</evidence>
<feature type="compositionally biased region" description="Basic residues" evidence="8">
    <location>
        <begin position="77"/>
        <end position="87"/>
    </location>
</feature>
<proteinExistence type="inferred from homology"/>
<dbReference type="PANTHER" id="PTHR31633">
    <property type="entry name" value="H/ACA RIBONUCLEOPROTEIN COMPLEX NON-CORE SUBUNIT NAF1"/>
    <property type="match status" value="1"/>
</dbReference>
<dbReference type="InterPro" id="IPR007504">
    <property type="entry name" value="H/ACA_rnp_Gar1/Naf1"/>
</dbReference>
<keyword evidence="5 7" id="KW-0694">RNA-binding</keyword>
<dbReference type="GO" id="GO:0005732">
    <property type="term" value="C:sno(s)RNA-containing ribonucleoprotein complex"/>
    <property type="evidence" value="ECO:0007669"/>
    <property type="project" value="InterPro"/>
</dbReference>
<dbReference type="InterPro" id="IPR040309">
    <property type="entry name" value="Naf1"/>
</dbReference>
<comment type="function">
    <text evidence="7">Required for ribosome biogenesis. Part of a complex which catalyzes pseudouridylation of rRNA. This involves the isomerization of uridine such that the ribose is subsequently attached to C5, instead of the normal N1. Pseudouridine ("psi") residues may serve to stabilize the conformation of rRNAs.</text>
</comment>
<dbReference type="GO" id="GO:0001522">
    <property type="term" value="P:pseudouridine synthesis"/>
    <property type="evidence" value="ECO:0007669"/>
    <property type="project" value="InterPro"/>
</dbReference>
<evidence type="ECO:0000313" key="10">
    <source>
        <dbReference type="Proteomes" id="UP000759131"/>
    </source>
</evidence>
<dbReference type="InterPro" id="IPR038664">
    <property type="entry name" value="Gar1/Naf1_Cbf5-bd_sf"/>
</dbReference>
<feature type="compositionally biased region" description="Acidic residues" evidence="8">
    <location>
        <begin position="221"/>
        <end position="233"/>
    </location>
</feature>
<evidence type="ECO:0000256" key="7">
    <source>
        <dbReference type="RuleBase" id="RU364004"/>
    </source>
</evidence>
<dbReference type="GO" id="GO:0000493">
    <property type="term" value="P:box H/ACA snoRNP assembly"/>
    <property type="evidence" value="ECO:0007669"/>
    <property type="project" value="InterPro"/>
</dbReference>
<keyword evidence="7" id="KW-0687">Ribonucleoprotein</keyword>
<dbReference type="PANTHER" id="PTHR31633:SF1">
    <property type="entry name" value="H_ACA RIBONUCLEOPROTEIN COMPLEX NON-CORE SUBUNIT NAF1"/>
    <property type="match status" value="1"/>
</dbReference>
<keyword evidence="10" id="KW-1185">Reference proteome</keyword>
<reference evidence="9" key="1">
    <citation type="submission" date="2020-11" db="EMBL/GenBank/DDBJ databases">
        <authorList>
            <person name="Tran Van P."/>
        </authorList>
    </citation>
    <scope>NUCLEOTIDE SEQUENCE</scope>
</reference>
<keyword evidence="6 7" id="KW-0539">Nucleus</keyword>
<dbReference type="EMBL" id="OC859298">
    <property type="protein sequence ID" value="CAD7627432.1"/>
    <property type="molecule type" value="Genomic_DNA"/>
</dbReference>
<comment type="subcellular location">
    <subcellularLocation>
        <location evidence="7">Nucleus</location>
        <location evidence="7">Nucleolus</location>
    </subcellularLocation>
</comment>
<comment type="subunit">
    <text evidence="7">Component of the small nucleolar ribonucleoprotein particles containing H/ACA-type snoRNAs (H/ACA snoRNPs).</text>
</comment>
<evidence type="ECO:0000256" key="2">
    <source>
        <dbReference type="ARBA" id="ARBA00022517"/>
    </source>
</evidence>
<comment type="similarity">
    <text evidence="1">Belongs to the NAF1 family.</text>
</comment>
<evidence type="ECO:0000256" key="5">
    <source>
        <dbReference type="ARBA" id="ARBA00022884"/>
    </source>
</evidence>
<dbReference type="GO" id="GO:0003723">
    <property type="term" value="F:RNA binding"/>
    <property type="evidence" value="ECO:0007669"/>
    <property type="project" value="UniProtKB-KW"/>
</dbReference>